<evidence type="ECO:0000256" key="2">
    <source>
        <dbReference type="PIRSR" id="PIRSR000097-3"/>
    </source>
</evidence>
<dbReference type="PANTHER" id="PTHR11732">
    <property type="entry name" value="ALDO/KETO REDUCTASE"/>
    <property type="match status" value="1"/>
</dbReference>
<feature type="site" description="Lowers pKa of active site Tyr" evidence="2">
    <location>
        <position position="70"/>
    </location>
</feature>
<reference evidence="4 5" key="1">
    <citation type="journal article" date="2020" name="bioRxiv">
        <title>Sequence and annotation of 42 cannabis genomes reveals extensive copy number variation in cannabinoid synthesis and pathogen resistance genes.</title>
        <authorList>
            <person name="Mckernan K.J."/>
            <person name="Helbert Y."/>
            <person name="Kane L.T."/>
            <person name="Ebling H."/>
            <person name="Zhang L."/>
            <person name="Liu B."/>
            <person name="Eaton Z."/>
            <person name="Mclaughlin S."/>
            <person name="Kingan S."/>
            <person name="Baybayan P."/>
            <person name="Concepcion G."/>
            <person name="Jordan M."/>
            <person name="Riva A."/>
            <person name="Barbazuk W."/>
            <person name="Harkins T."/>
        </authorList>
    </citation>
    <scope>NUCLEOTIDE SEQUENCE [LARGE SCALE GENOMIC DNA]</scope>
    <source>
        <strain evidence="5">cv. Jamaican Lion 4</strain>
        <tissue evidence="4">Leaf</tissue>
    </source>
</reference>
<dbReference type="InterPro" id="IPR018170">
    <property type="entry name" value="Aldo/ket_reductase_CS"/>
</dbReference>
<dbReference type="Pfam" id="PF00248">
    <property type="entry name" value="Aldo_ket_red"/>
    <property type="match status" value="1"/>
</dbReference>
<dbReference type="Proteomes" id="UP000583929">
    <property type="component" value="Unassembled WGS sequence"/>
</dbReference>
<sequence length="297" mass="32956">MADASLINEDAKNAVSFKLSSTGRSIPAVGFGTCKSTTNSVFTAIVEVGRALQSAMEAGVERRAMFVTSKIWCSDLSPDKVRAALNNTLRDLQIDCLDLYLIHWPFVLKKGASMPPKGGEVMELEMEGVWKEMEKLVEENLVRHIGISNFTLNKLNTLLSFAQIKPSLSQMEMHPGWRNDKMLEACKNNGIHVTAYSALGSENDPIVERVAKKLNKSPAQVLGKWALQRGTSVIIPNSDTNTIKENIQLFGWEIPNQDFQALSTLSHQKRVVDGEDLFVNKEEGPITSVAQVWDHED</sequence>
<feature type="binding site" evidence="1">
    <location>
        <position position="103"/>
    </location>
    <ligand>
        <name>substrate</name>
    </ligand>
</feature>
<dbReference type="PROSITE" id="PS00062">
    <property type="entry name" value="ALDOKETO_REDUCTASE_2"/>
    <property type="match status" value="1"/>
</dbReference>
<dbReference type="SUPFAM" id="SSF51430">
    <property type="entry name" value="NAD(P)-linked oxidoreductase"/>
    <property type="match status" value="1"/>
</dbReference>
<dbReference type="InterPro" id="IPR036812">
    <property type="entry name" value="NAD(P)_OxRdtase_dom_sf"/>
</dbReference>
<evidence type="ECO:0000259" key="3">
    <source>
        <dbReference type="Pfam" id="PF00248"/>
    </source>
</evidence>
<accession>A0A7J6I307</accession>
<organism evidence="4 5">
    <name type="scientific">Cannabis sativa</name>
    <name type="common">Hemp</name>
    <name type="synonym">Marijuana</name>
    <dbReference type="NCBI Taxonomy" id="3483"/>
    <lineage>
        <taxon>Eukaryota</taxon>
        <taxon>Viridiplantae</taxon>
        <taxon>Streptophyta</taxon>
        <taxon>Embryophyta</taxon>
        <taxon>Tracheophyta</taxon>
        <taxon>Spermatophyta</taxon>
        <taxon>Magnoliopsida</taxon>
        <taxon>eudicotyledons</taxon>
        <taxon>Gunneridae</taxon>
        <taxon>Pentapetalae</taxon>
        <taxon>rosids</taxon>
        <taxon>fabids</taxon>
        <taxon>Rosales</taxon>
        <taxon>Cannabaceae</taxon>
        <taxon>Cannabis</taxon>
    </lineage>
</organism>
<dbReference type="Gene3D" id="3.20.20.100">
    <property type="entry name" value="NADP-dependent oxidoreductase domain"/>
    <property type="match status" value="1"/>
</dbReference>
<comment type="caution">
    <text evidence="4">The sequence shown here is derived from an EMBL/GenBank/DDBJ whole genome shotgun (WGS) entry which is preliminary data.</text>
</comment>
<dbReference type="GO" id="GO:0016491">
    <property type="term" value="F:oxidoreductase activity"/>
    <property type="evidence" value="ECO:0007669"/>
    <property type="project" value="InterPro"/>
</dbReference>
<dbReference type="EMBL" id="JAATIQ010000012">
    <property type="protein sequence ID" value="KAF4401378.1"/>
    <property type="molecule type" value="Genomic_DNA"/>
</dbReference>
<feature type="domain" description="NADP-dependent oxidoreductase" evidence="3">
    <location>
        <begin position="48"/>
        <end position="201"/>
    </location>
</feature>
<dbReference type="PRINTS" id="PR00069">
    <property type="entry name" value="ALDKETRDTASE"/>
</dbReference>
<proteinExistence type="predicted"/>
<evidence type="ECO:0000313" key="4">
    <source>
        <dbReference type="EMBL" id="KAF4401378.1"/>
    </source>
</evidence>
<protein>
    <recommendedName>
        <fullName evidence="3">NADP-dependent oxidoreductase domain-containing protein</fullName>
    </recommendedName>
</protein>
<evidence type="ECO:0000313" key="5">
    <source>
        <dbReference type="Proteomes" id="UP000583929"/>
    </source>
</evidence>
<keyword evidence="5" id="KW-1185">Reference proteome</keyword>
<dbReference type="PIRSF" id="PIRSF000097">
    <property type="entry name" value="AKR"/>
    <property type="match status" value="1"/>
</dbReference>
<dbReference type="InterPro" id="IPR020471">
    <property type="entry name" value="AKR"/>
</dbReference>
<dbReference type="InterPro" id="IPR023210">
    <property type="entry name" value="NADP_OxRdtase_dom"/>
</dbReference>
<name>A0A7J6I307_CANSA</name>
<evidence type="ECO:0000256" key="1">
    <source>
        <dbReference type="PIRSR" id="PIRSR000097-2"/>
    </source>
</evidence>
<dbReference type="AlphaFoldDB" id="A0A7J6I307"/>
<gene>
    <name evidence="4" type="ORF">G4B88_001572</name>
</gene>